<dbReference type="GO" id="GO:0006525">
    <property type="term" value="P:arginine metabolic process"/>
    <property type="evidence" value="ECO:0007669"/>
    <property type="project" value="TreeGrafter"/>
</dbReference>
<keyword evidence="5" id="KW-1185">Reference proteome</keyword>
<sequence>MNITQVIVKKPSSSYVNGLTTASLGKADFPRALEQHDKYVAALKTAGVKVKESAAEEAYPDAVFVEDPAIVTNSFAVITRPGADSRKGETTAIEKVLKEFHERIYYIEAPGTLEGGDVLQAENHFYIGLSTRTNREGAEQLQEILKQEGYTASLVEVKEFFHLKTGISYLGEGRVLAAGEFIDHPAFQEYEQITVLPEEEYAANCVRINDEVLIPAGFSDTRKKIEAAGYQVIPLEMSEFQKQDGGLSCLSLRF</sequence>
<protein>
    <submittedName>
        <fullName evidence="4">Dimethylargininase</fullName>
    </submittedName>
</protein>
<evidence type="ECO:0000313" key="5">
    <source>
        <dbReference type="Proteomes" id="UP000198778"/>
    </source>
</evidence>
<feature type="active site" description="Proton donor" evidence="3">
    <location>
        <position position="162"/>
    </location>
</feature>
<dbReference type="OrthoDB" id="9790596at2"/>
<dbReference type="FunFam" id="3.75.10.10:FF:000004">
    <property type="entry name" value="N(G),N(G)-dimethylarginine dimethylaminohydrolase 1"/>
    <property type="match status" value="1"/>
</dbReference>
<evidence type="ECO:0000256" key="2">
    <source>
        <dbReference type="ARBA" id="ARBA00022801"/>
    </source>
</evidence>
<accession>A0A1H0G7B1</accession>
<comment type="similarity">
    <text evidence="1">Belongs to the DDAH family.</text>
</comment>
<dbReference type="EMBL" id="FNIL01000006">
    <property type="protein sequence ID" value="SDO02793.1"/>
    <property type="molecule type" value="Genomic_DNA"/>
</dbReference>
<dbReference type="Pfam" id="PF19420">
    <property type="entry name" value="DDAH_eukar"/>
    <property type="match status" value="1"/>
</dbReference>
<gene>
    <name evidence="4" type="ORF">SAMN04488053_1064</name>
</gene>
<feature type="active site" description="Nucleophile" evidence="3">
    <location>
        <position position="249"/>
    </location>
</feature>
<dbReference type="GO" id="GO:0016597">
    <property type="term" value="F:amino acid binding"/>
    <property type="evidence" value="ECO:0007669"/>
    <property type="project" value="TreeGrafter"/>
</dbReference>
<name>A0A1H0G7B1_9BACI</name>
<keyword evidence="2" id="KW-0378">Hydrolase</keyword>
<evidence type="ECO:0000256" key="3">
    <source>
        <dbReference type="PIRSR" id="PIRSR633199-1"/>
    </source>
</evidence>
<evidence type="ECO:0000256" key="1">
    <source>
        <dbReference type="ARBA" id="ARBA00008532"/>
    </source>
</evidence>
<dbReference type="Proteomes" id="UP000198778">
    <property type="component" value="Unassembled WGS sequence"/>
</dbReference>
<organism evidence="4 5">
    <name type="scientific">Alkalicoccus daliensis</name>
    <dbReference type="NCBI Taxonomy" id="745820"/>
    <lineage>
        <taxon>Bacteria</taxon>
        <taxon>Bacillati</taxon>
        <taxon>Bacillota</taxon>
        <taxon>Bacilli</taxon>
        <taxon>Bacillales</taxon>
        <taxon>Bacillaceae</taxon>
        <taxon>Alkalicoccus</taxon>
    </lineage>
</organism>
<dbReference type="PANTHER" id="PTHR12737">
    <property type="entry name" value="DIMETHYLARGININE DIMETHYLAMINOHYDROLASE"/>
    <property type="match status" value="1"/>
</dbReference>
<dbReference type="STRING" id="745820.SAMN04488053_1064"/>
<evidence type="ECO:0000313" key="4">
    <source>
        <dbReference type="EMBL" id="SDO02793.1"/>
    </source>
</evidence>
<dbReference type="Gene3D" id="3.75.10.10">
    <property type="entry name" value="L-arginine/glycine Amidinotransferase, Chain A"/>
    <property type="match status" value="1"/>
</dbReference>
<dbReference type="SUPFAM" id="SSF55909">
    <property type="entry name" value="Pentein"/>
    <property type="match status" value="1"/>
</dbReference>
<dbReference type="RefSeq" id="WP_090842919.1">
    <property type="nucleotide sequence ID" value="NZ_FNIL01000006.1"/>
</dbReference>
<dbReference type="PANTHER" id="PTHR12737:SF9">
    <property type="entry name" value="DIMETHYLARGININASE"/>
    <property type="match status" value="1"/>
</dbReference>
<reference evidence="5" key="1">
    <citation type="submission" date="2016-10" db="EMBL/GenBank/DDBJ databases">
        <authorList>
            <person name="Varghese N."/>
            <person name="Submissions S."/>
        </authorList>
    </citation>
    <scope>NUCLEOTIDE SEQUENCE [LARGE SCALE GENOMIC DNA]</scope>
    <source>
        <strain evidence="5">CGMCC 1.10369</strain>
    </source>
</reference>
<dbReference type="GO" id="GO:0045429">
    <property type="term" value="P:positive regulation of nitric oxide biosynthetic process"/>
    <property type="evidence" value="ECO:0007669"/>
    <property type="project" value="TreeGrafter"/>
</dbReference>
<dbReference type="GO" id="GO:0016403">
    <property type="term" value="F:dimethylargininase activity"/>
    <property type="evidence" value="ECO:0007669"/>
    <property type="project" value="TreeGrafter"/>
</dbReference>
<dbReference type="GO" id="GO:0000052">
    <property type="term" value="P:citrulline metabolic process"/>
    <property type="evidence" value="ECO:0007669"/>
    <property type="project" value="TreeGrafter"/>
</dbReference>
<dbReference type="AlphaFoldDB" id="A0A1H0G7B1"/>
<proteinExistence type="inferred from homology"/>
<dbReference type="InterPro" id="IPR033199">
    <property type="entry name" value="DDAH-like"/>
</dbReference>